<sequence>MKKMLVPVLVLAVVAISIVVFHWTDRPLKDEVPAFIPDKAVFFTMARSFASLGEALQYDVEEDSILGQFSVKEAWQLFAEGAEISDETSPAEFFRGIDPYRPLGIVSTNMELKMDDFTGSFTFFLPLSDPALKYRLVEYIMEEIDETEATVEWDGQELHLTFAGDTPMSLIVGMNKDSYLLMTYGATPEQAHEEYAALAGDQTSLSQSSSFQKKLGALRNTNDVLMYIDPSYMGAMVFEAWNLLEIEYSLLSHENFFSFLSSYKGVLSGISMTGEDFLWETVTHVDQSPAFTRDFFVAPFRNRGTQQIEDVPTLLSVLGVDIEGYVRFIARMITDEGATAAAELIQQVGDELGVDPASEILPVLGEGITFGLFGADEITLGTYNTVFTMGISDQAGMDSLLDAVFAANRHRIPEMITVRQEEIVGNSFYRINLMGIFGNIYVGTTPTEFVLTTEKSHVEDIAQPRRDGRVFKYLPYETVEEHMVRHTPVGLSYLDFHQTADLLLSLGGIVAMGDPSAAQELKSLSEQIRRFQYLYVYADERSDDMYYEKVRLSTTFGKPFLVGLVELMSDLDDMYQTW</sequence>
<proteinExistence type="predicted"/>
<dbReference type="EMBL" id="ASJR01000005">
    <property type="protein sequence ID" value="ERP38708.1"/>
    <property type="molecule type" value="Genomic_DNA"/>
</dbReference>
<accession>U7DAW1</accession>
<reference evidence="1 2" key="1">
    <citation type="journal article" date="2013" name="Environ. Microbiol.">
        <title>Genome analysis of Chitinivibrio alkaliphilus gen. nov., sp. nov., a novel extremely haloalkaliphilic anaerobic chitinolytic bacterium from the candidate phylum Termite Group 3.</title>
        <authorList>
            <person name="Sorokin D.Y."/>
            <person name="Gumerov V.M."/>
            <person name="Rakitin A.L."/>
            <person name="Beletsky A.V."/>
            <person name="Damste J.S."/>
            <person name="Muyzer G."/>
            <person name="Mardanov A.V."/>
            <person name="Ravin N.V."/>
        </authorList>
    </citation>
    <scope>NUCLEOTIDE SEQUENCE [LARGE SCALE GENOMIC DNA]</scope>
    <source>
        <strain evidence="1 2">ACht1</strain>
    </source>
</reference>
<organism evidence="1 2">
    <name type="scientific">Chitinivibrio alkaliphilus ACht1</name>
    <dbReference type="NCBI Taxonomy" id="1313304"/>
    <lineage>
        <taxon>Bacteria</taxon>
        <taxon>Pseudomonadati</taxon>
        <taxon>Fibrobacterota</taxon>
        <taxon>Chitinivibrionia</taxon>
        <taxon>Chitinivibrionales</taxon>
        <taxon>Chitinivibrionaceae</taxon>
        <taxon>Chitinivibrio</taxon>
    </lineage>
</organism>
<dbReference type="RefSeq" id="WP_022636243.1">
    <property type="nucleotide sequence ID" value="NZ_ASJR01000005.1"/>
</dbReference>
<dbReference type="AlphaFoldDB" id="U7DAW1"/>
<name>U7DAW1_9BACT</name>
<evidence type="ECO:0000313" key="1">
    <source>
        <dbReference type="EMBL" id="ERP38708.1"/>
    </source>
</evidence>
<comment type="caution">
    <text evidence="1">The sequence shown here is derived from an EMBL/GenBank/DDBJ whole genome shotgun (WGS) entry which is preliminary data.</text>
</comment>
<keyword evidence="2" id="KW-1185">Reference proteome</keyword>
<protein>
    <recommendedName>
        <fullName evidence="3">DUF3352 domain-containing protein</fullName>
    </recommendedName>
</protein>
<evidence type="ECO:0000313" key="2">
    <source>
        <dbReference type="Proteomes" id="UP000017148"/>
    </source>
</evidence>
<dbReference type="STRING" id="1313304.CALK_0726"/>
<dbReference type="Proteomes" id="UP000017148">
    <property type="component" value="Unassembled WGS sequence"/>
</dbReference>
<evidence type="ECO:0008006" key="3">
    <source>
        <dbReference type="Google" id="ProtNLM"/>
    </source>
</evidence>
<gene>
    <name evidence="1" type="ORF">CALK_0726</name>
</gene>